<reference evidence="1" key="2">
    <citation type="submission" date="2021-03" db="EMBL/GenBank/DDBJ databases">
        <authorList>
            <person name="Alouane T."/>
            <person name="Langin T."/>
            <person name="Bonhomme L."/>
        </authorList>
    </citation>
    <scope>NUCLEOTIDE SEQUENCE</scope>
    <source>
        <strain evidence="1">MDC_Fg202</strain>
    </source>
</reference>
<organism evidence="2">
    <name type="scientific">Gibberella zeae</name>
    <name type="common">Wheat head blight fungus</name>
    <name type="synonym">Fusarium graminearum</name>
    <dbReference type="NCBI Taxonomy" id="5518"/>
    <lineage>
        <taxon>Eukaryota</taxon>
        <taxon>Fungi</taxon>
        <taxon>Dikarya</taxon>
        <taxon>Ascomycota</taxon>
        <taxon>Pezizomycotina</taxon>
        <taxon>Sordariomycetes</taxon>
        <taxon>Hypocreomycetidae</taxon>
        <taxon>Hypocreales</taxon>
        <taxon>Nectriaceae</taxon>
        <taxon>Fusarium</taxon>
    </lineage>
</organism>
<dbReference type="AlphaFoldDB" id="A0A4E9DS05"/>
<dbReference type="EMBL" id="CAAKMV010000111">
    <property type="protein sequence ID" value="VIO55349.1"/>
    <property type="molecule type" value="Genomic_DNA"/>
</dbReference>
<accession>A0A4E9DS05</accession>
<gene>
    <name evidence="2" type="ORF">FUG_LOCUS145536</name>
    <name evidence="1" type="ORF">MDCFG202_LOCUS430966</name>
</gene>
<dbReference type="EMBL" id="CAJPIJ010000161">
    <property type="protein sequence ID" value="CAG1997776.1"/>
    <property type="molecule type" value="Genomic_DNA"/>
</dbReference>
<proteinExistence type="predicted"/>
<evidence type="ECO:0000313" key="2">
    <source>
        <dbReference type="EMBL" id="VIO55349.1"/>
    </source>
</evidence>
<evidence type="ECO:0000313" key="1">
    <source>
        <dbReference type="EMBL" id="CAG1997776.1"/>
    </source>
</evidence>
<name>A0A4E9DS05_GIBZA</name>
<dbReference type="Proteomes" id="UP000746612">
    <property type="component" value="Unassembled WGS sequence"/>
</dbReference>
<sequence>MKLTNFPVLVPAFTAQIAIKDPLIISSSLLNIPFVHNDGTLISEPGYEPSVDAKFIHGSDFLRRDPDGQWVKLEVTSVARDISGAMMRFSYNGVVDMAGEEGKVIRGDANATTTGFGNAFVQIRFETDAPGLKVLQDKLYVGSGRFVIEEDRPVIVEYKISEVKTSLTLIQKAASSVRVPRAFNRPLYNQLSPRSTLIEAPKTPVRSSLSLQGYALPCLHHLSQLFDLSSQSTDPIHASQVVYS</sequence>
<dbReference type="Gene3D" id="2.40.160.20">
    <property type="match status" value="1"/>
</dbReference>
<reference evidence="2" key="1">
    <citation type="submission" date="2019-04" db="EMBL/GenBank/DDBJ databases">
        <authorList>
            <person name="Melise S."/>
            <person name="Noan J."/>
            <person name="Okalmin O."/>
        </authorList>
    </citation>
    <scope>NUCLEOTIDE SEQUENCE</scope>
    <source>
        <strain evidence="2">FN9</strain>
    </source>
</reference>
<dbReference type="Pfam" id="PF11578">
    <property type="entry name" value="DUF3237"/>
    <property type="match status" value="1"/>
</dbReference>
<protein>
    <submittedName>
        <fullName evidence="2">Uncharacterized protein</fullName>
    </submittedName>
</protein>